<name>A0A914C9F3_9BILA</name>
<dbReference type="Gene3D" id="2.30.30.40">
    <property type="entry name" value="SH3 Domains"/>
    <property type="match status" value="1"/>
</dbReference>
<feature type="region of interest" description="Disordered" evidence="4">
    <location>
        <begin position="526"/>
        <end position="551"/>
    </location>
</feature>
<dbReference type="Gene3D" id="1.10.555.10">
    <property type="entry name" value="Rho GTPase activation protein"/>
    <property type="match status" value="1"/>
</dbReference>
<dbReference type="PANTHER" id="PTHR15729">
    <property type="entry name" value="CDC42 GTPASE-ACTIVATING PROTEIN"/>
    <property type="match status" value="1"/>
</dbReference>
<keyword evidence="7" id="KW-1185">Reference proteome</keyword>
<dbReference type="SUPFAM" id="SSF48350">
    <property type="entry name" value="GTPase activation domain, GAP"/>
    <property type="match status" value="1"/>
</dbReference>
<feature type="region of interest" description="Disordered" evidence="4">
    <location>
        <begin position="750"/>
        <end position="775"/>
    </location>
</feature>
<dbReference type="SMART" id="SM00326">
    <property type="entry name" value="SH3"/>
    <property type="match status" value="1"/>
</dbReference>
<evidence type="ECO:0000259" key="5">
    <source>
        <dbReference type="PROSITE" id="PS50002"/>
    </source>
</evidence>
<feature type="compositionally biased region" description="Basic and acidic residues" evidence="4">
    <location>
        <begin position="534"/>
        <end position="551"/>
    </location>
</feature>
<proteinExistence type="predicted"/>
<dbReference type="InterPro" id="IPR036028">
    <property type="entry name" value="SH3-like_dom_sf"/>
</dbReference>
<dbReference type="Pfam" id="PF00620">
    <property type="entry name" value="RhoGAP"/>
    <property type="match status" value="1"/>
</dbReference>
<dbReference type="AlphaFoldDB" id="A0A914C9F3"/>
<reference evidence="8" key="1">
    <citation type="submission" date="2022-11" db="UniProtKB">
        <authorList>
            <consortium name="WormBaseParasite"/>
        </authorList>
    </citation>
    <scope>IDENTIFICATION</scope>
</reference>
<evidence type="ECO:0000256" key="1">
    <source>
        <dbReference type="ARBA" id="ARBA00022443"/>
    </source>
</evidence>
<keyword evidence="2" id="KW-0343">GTPase activation</keyword>
<dbReference type="GO" id="GO:0005096">
    <property type="term" value="F:GTPase activator activity"/>
    <property type="evidence" value="ECO:0007669"/>
    <property type="project" value="UniProtKB-KW"/>
</dbReference>
<dbReference type="InterPro" id="IPR000198">
    <property type="entry name" value="RhoGAP_dom"/>
</dbReference>
<evidence type="ECO:0000259" key="6">
    <source>
        <dbReference type="PROSITE" id="PS50238"/>
    </source>
</evidence>
<dbReference type="PANTHER" id="PTHR15729:SF10">
    <property type="entry name" value="GTPASE-ACTIVATING PROTEIN CDGAPR"/>
    <property type="match status" value="1"/>
</dbReference>
<dbReference type="PROSITE" id="PS50002">
    <property type="entry name" value="SH3"/>
    <property type="match status" value="1"/>
</dbReference>
<organism evidence="7 8">
    <name type="scientific">Acrobeloides nanus</name>
    <dbReference type="NCBI Taxonomy" id="290746"/>
    <lineage>
        <taxon>Eukaryota</taxon>
        <taxon>Metazoa</taxon>
        <taxon>Ecdysozoa</taxon>
        <taxon>Nematoda</taxon>
        <taxon>Chromadorea</taxon>
        <taxon>Rhabditida</taxon>
        <taxon>Tylenchina</taxon>
        <taxon>Cephalobomorpha</taxon>
        <taxon>Cephaloboidea</taxon>
        <taxon>Cephalobidae</taxon>
        <taxon>Acrobeloides</taxon>
    </lineage>
</organism>
<feature type="region of interest" description="Disordered" evidence="4">
    <location>
        <begin position="800"/>
        <end position="852"/>
    </location>
</feature>
<feature type="compositionally biased region" description="Polar residues" evidence="4">
    <location>
        <begin position="807"/>
        <end position="816"/>
    </location>
</feature>
<dbReference type="InterPro" id="IPR051576">
    <property type="entry name" value="PX-Rho_GAP"/>
</dbReference>
<feature type="domain" description="Rho-GAP" evidence="6">
    <location>
        <begin position="317"/>
        <end position="508"/>
    </location>
</feature>
<accession>A0A914C9F3</accession>
<dbReference type="GO" id="GO:0007264">
    <property type="term" value="P:small GTPase-mediated signal transduction"/>
    <property type="evidence" value="ECO:0007669"/>
    <property type="project" value="TreeGrafter"/>
</dbReference>
<evidence type="ECO:0000256" key="3">
    <source>
        <dbReference type="PROSITE-ProRule" id="PRU00192"/>
    </source>
</evidence>
<evidence type="ECO:0000256" key="2">
    <source>
        <dbReference type="ARBA" id="ARBA00022468"/>
    </source>
</evidence>
<keyword evidence="1 3" id="KW-0728">SH3 domain</keyword>
<sequence length="876" mass="100426">MLEPESSYPSSPRRSAYLHRSPLSNRAITSIRKLNECKHFHYEYVELGPVIVELKTEEKIAASQVANDTINFSWTFEIESNSNRWVIHRTFNELSEFDCQLHRCVFDRRYSRLAELGQFFSQDPAVPSTSDAKQPPNLYREINTYAKRLSQLTGSLITCYPVLKFLELDSRGNHFIPIEQTQINTPAVVSAFVVKDFTGTKPDELTLRVGDIISVVEMKSPEQSEKTYWKGKLTVPRSISSPLLTDIRSIDSHNFAVGYFPSNCVELFGDKPLSPGKERVDSSNQKWHRHRSLLRSLFRSTAKINSTANENKKVFGVDLTEYLSKSQLDVPLVLTKCIEVIETHGVVTGIYRQCGIQSNIRQLRWEFDSGIVPNFSAPLILQDIHCVSSLLKQYFRQLPNPLFTSELYMDLLEAFGSRPIERITNVREVIKRLPSAHYRTAKQLMHHLNRMSKKRDLTDMNASNLAIVWAPNLFRNPPSLDTTTMILTGINVHKNLCNFLIVHAYSIFEDIPETFDTSIILPDIDASSDDREDSDSRTENHKDNNHFPVDRNCIEVNGGPATLPQVFHTVLPRRSLTDNPEIAAVKLRKKIWRNSTMESSLLGFLHRRGIIMNQENEDENGNNEKPQHQKRKWSNISDPSHKRSEIHRSESILANFAKNVEDFRDTVVRTVRNRVRSVRRGHKSRKNSFLETASVIERVDSFKLANGRFERFSTSDFPTSPRLMSKSMEAHEMFEPNECPAPKIPPHAKMEDMPRTPSSVRSLKQENLKPPVTPSPLFRRRRVMFESNSPAKEVIYEIEQSSKEQELSTTDASSAESLPLDVSRYDNVSPQKSIDTEEDDAQPRVNSTPLSFYEDPNLLVVPKTPETNPNVEIYYF</sequence>
<feature type="region of interest" description="Disordered" evidence="4">
    <location>
        <begin position="614"/>
        <end position="645"/>
    </location>
</feature>
<evidence type="ECO:0000256" key="4">
    <source>
        <dbReference type="SAM" id="MobiDB-lite"/>
    </source>
</evidence>
<dbReference type="Pfam" id="PF07653">
    <property type="entry name" value="SH3_2"/>
    <property type="match status" value="1"/>
</dbReference>
<feature type="domain" description="SH3" evidence="5">
    <location>
        <begin position="186"/>
        <end position="270"/>
    </location>
</feature>
<protein>
    <submittedName>
        <fullName evidence="8">Uncharacterized protein</fullName>
    </submittedName>
</protein>
<dbReference type="Proteomes" id="UP000887540">
    <property type="component" value="Unplaced"/>
</dbReference>
<dbReference type="WBParaSite" id="ACRNAN_Path_619.g2302.t1">
    <property type="protein sequence ID" value="ACRNAN_Path_619.g2302.t1"/>
    <property type="gene ID" value="ACRNAN_Path_619.g2302"/>
</dbReference>
<evidence type="ECO:0000313" key="7">
    <source>
        <dbReference type="Proteomes" id="UP000887540"/>
    </source>
</evidence>
<dbReference type="InterPro" id="IPR008936">
    <property type="entry name" value="Rho_GTPase_activation_prot"/>
</dbReference>
<dbReference type="InterPro" id="IPR001452">
    <property type="entry name" value="SH3_domain"/>
</dbReference>
<evidence type="ECO:0000313" key="8">
    <source>
        <dbReference type="WBParaSite" id="ACRNAN_Path_619.g2302.t1"/>
    </source>
</evidence>
<dbReference type="SUPFAM" id="SSF50044">
    <property type="entry name" value="SH3-domain"/>
    <property type="match status" value="1"/>
</dbReference>
<dbReference type="SMART" id="SM00324">
    <property type="entry name" value="RhoGAP"/>
    <property type="match status" value="1"/>
</dbReference>
<dbReference type="PROSITE" id="PS50238">
    <property type="entry name" value="RHOGAP"/>
    <property type="match status" value="1"/>
</dbReference>